<protein>
    <submittedName>
        <fullName evidence="7">DUF423 domain-containing protein</fullName>
    </submittedName>
</protein>
<dbReference type="EMBL" id="QEWW01000001">
    <property type="protein sequence ID" value="PWD87794.1"/>
    <property type="molecule type" value="Genomic_DNA"/>
</dbReference>
<evidence type="ECO:0000256" key="6">
    <source>
        <dbReference type="SAM" id="Phobius"/>
    </source>
</evidence>
<keyword evidence="3 6" id="KW-0812">Transmembrane</keyword>
<dbReference type="Pfam" id="PF04241">
    <property type="entry name" value="DUF423"/>
    <property type="match status" value="1"/>
</dbReference>
<evidence type="ECO:0000256" key="4">
    <source>
        <dbReference type="ARBA" id="ARBA00022989"/>
    </source>
</evidence>
<dbReference type="Proteomes" id="UP000245217">
    <property type="component" value="Unassembled WGS sequence"/>
</dbReference>
<feature type="transmembrane region" description="Helical" evidence="6">
    <location>
        <begin position="85"/>
        <end position="108"/>
    </location>
</feature>
<evidence type="ECO:0000256" key="1">
    <source>
        <dbReference type="ARBA" id="ARBA00004141"/>
    </source>
</evidence>
<sequence>MEDNLQNVSDRSIGFSRFFIVMGAIFAALSVMLGAFGAHALSEQLVGRSADVWQTAVQYQFFHSIGLIIIGILLLLLTTPKLLRLAGFLFLIGTILFSGSLYLIALLSVKNLGLVTPLGGLFFIVGWILLICAALLSTRIRA</sequence>
<dbReference type="RefSeq" id="WP_109201321.1">
    <property type="nucleotide sequence ID" value="NZ_QEWS01000012.1"/>
</dbReference>
<dbReference type="InterPro" id="IPR006696">
    <property type="entry name" value="DUF423"/>
</dbReference>
<keyword evidence="5 6" id="KW-0472">Membrane</keyword>
<gene>
    <name evidence="7" type="ORF">DC077_00470</name>
    <name evidence="8" type="ORF">DC078_04040</name>
</gene>
<feature type="transmembrane region" description="Helical" evidence="6">
    <location>
        <begin position="61"/>
        <end position="78"/>
    </location>
</feature>
<name>A0A2U2ASS8_9GAMM</name>
<evidence type="ECO:0000313" key="10">
    <source>
        <dbReference type="Proteomes" id="UP000245217"/>
    </source>
</evidence>
<dbReference type="OrthoDB" id="9802121at2"/>
<accession>A0A2U2ASS8</accession>
<evidence type="ECO:0000256" key="3">
    <source>
        <dbReference type="ARBA" id="ARBA00022692"/>
    </source>
</evidence>
<feature type="transmembrane region" description="Helical" evidence="6">
    <location>
        <begin position="18"/>
        <end position="41"/>
    </location>
</feature>
<comment type="caution">
    <text evidence="7">The sequence shown here is derived from an EMBL/GenBank/DDBJ whole genome shotgun (WGS) entry which is preliminary data.</text>
</comment>
<proteinExistence type="inferred from homology"/>
<dbReference type="Proteomes" id="UP000245059">
    <property type="component" value="Unassembled WGS sequence"/>
</dbReference>
<keyword evidence="4 6" id="KW-1133">Transmembrane helix</keyword>
<comment type="subcellular location">
    <subcellularLocation>
        <location evidence="1">Membrane</location>
        <topology evidence="1">Multi-pass membrane protein</topology>
    </subcellularLocation>
</comment>
<keyword evidence="10" id="KW-1185">Reference proteome</keyword>
<evidence type="ECO:0000313" key="9">
    <source>
        <dbReference type="Proteomes" id="UP000245059"/>
    </source>
</evidence>
<reference evidence="7" key="1">
    <citation type="journal article" date="2018" name="Genome Announc.">
        <title>Ignatzschineria cameli sp. nov., isolated from necrotic foot tissue of dromedaries (Camelus dromedarius) and associated maggots (Wohlfahrtia species) in Dubai.</title>
        <authorList>
            <person name="Tsang C.C."/>
            <person name="Tang J.Y."/>
            <person name="Fong J.Y."/>
            <person name="Kinne J."/>
            <person name="Lee H.H."/>
            <person name="Joseph M."/>
            <person name="Jose S."/>
            <person name="Schuster R.K."/>
            <person name="Tang Y."/>
            <person name="Sivakumar S."/>
            <person name="Chen J.H."/>
            <person name="Teng J.L."/>
            <person name="Lau S.K."/>
            <person name="Wernery U."/>
            <person name="Woo P.C."/>
        </authorList>
    </citation>
    <scope>NUCLEOTIDE SEQUENCE</scope>
    <source>
        <strain evidence="7">UAE-HKU57</strain>
        <strain evidence="8">UAE-HKU58</strain>
    </source>
</reference>
<reference evidence="9 10" key="2">
    <citation type="submission" date="2018-05" db="EMBL/GenBank/DDBJ databases">
        <title>Ignatzschineria dubaiensis sp. nov., isolated from necrotic foot tissues of dromedaries (Camelus dromedarius) and associated maggots in Dubai, United Arab Emirates.</title>
        <authorList>
            <person name="Tsang C.C."/>
            <person name="Tang J.Y.M."/>
            <person name="Fong J.Y.H."/>
            <person name="Kinne J."/>
            <person name="Lee H.H."/>
            <person name="Joseph M."/>
            <person name="Jose S."/>
            <person name="Schuster R.K."/>
            <person name="Tang Y."/>
            <person name="Sivakumar S."/>
            <person name="Chen J.H.K."/>
            <person name="Teng J.L.L."/>
            <person name="Lau S.K.P."/>
            <person name="Wernery U."/>
            <person name="Woo P.C.Y."/>
        </authorList>
    </citation>
    <scope>NUCLEOTIDE SEQUENCE [LARGE SCALE GENOMIC DNA]</scope>
    <source>
        <strain evidence="9">UAE-HKU57</strain>
        <strain evidence="10">UAE-HKU58</strain>
    </source>
</reference>
<evidence type="ECO:0000256" key="5">
    <source>
        <dbReference type="ARBA" id="ARBA00023136"/>
    </source>
</evidence>
<organism evidence="7 9">
    <name type="scientific">Ignatzschineria cameli</name>
    <dbReference type="NCBI Taxonomy" id="2182793"/>
    <lineage>
        <taxon>Bacteria</taxon>
        <taxon>Pseudomonadati</taxon>
        <taxon>Pseudomonadota</taxon>
        <taxon>Gammaproteobacteria</taxon>
        <taxon>Cardiobacteriales</taxon>
        <taxon>Ignatzschineriaceae</taxon>
        <taxon>Ignatzschineria</taxon>
    </lineage>
</organism>
<dbReference type="EMBL" id="QEWV01000003">
    <property type="protein sequence ID" value="PWD92997.1"/>
    <property type="molecule type" value="Genomic_DNA"/>
</dbReference>
<evidence type="ECO:0000313" key="7">
    <source>
        <dbReference type="EMBL" id="PWD87794.1"/>
    </source>
</evidence>
<dbReference type="PANTHER" id="PTHR43461:SF1">
    <property type="entry name" value="TRANSMEMBRANE PROTEIN 256"/>
    <property type="match status" value="1"/>
</dbReference>
<dbReference type="AlphaFoldDB" id="A0A2U2ASS8"/>
<evidence type="ECO:0000256" key="2">
    <source>
        <dbReference type="ARBA" id="ARBA00009694"/>
    </source>
</evidence>
<feature type="transmembrane region" description="Helical" evidence="6">
    <location>
        <begin position="114"/>
        <end position="136"/>
    </location>
</feature>
<comment type="similarity">
    <text evidence="2">Belongs to the UPF0382 family.</text>
</comment>
<dbReference type="GO" id="GO:0005886">
    <property type="term" value="C:plasma membrane"/>
    <property type="evidence" value="ECO:0007669"/>
    <property type="project" value="TreeGrafter"/>
</dbReference>
<dbReference type="PANTHER" id="PTHR43461">
    <property type="entry name" value="TRANSMEMBRANE PROTEIN 256"/>
    <property type="match status" value="1"/>
</dbReference>
<evidence type="ECO:0000313" key="8">
    <source>
        <dbReference type="EMBL" id="PWD92997.1"/>
    </source>
</evidence>